<keyword evidence="2" id="KW-0472">Membrane</keyword>
<name>A0A0F2LXE3_SPOSC</name>
<feature type="region of interest" description="Disordered" evidence="1">
    <location>
        <begin position="1"/>
        <end position="22"/>
    </location>
</feature>
<accession>A0A0F2LXE3</accession>
<comment type="caution">
    <text evidence="3">The sequence shown here is derived from an EMBL/GenBank/DDBJ whole genome shotgun (WGS) entry which is preliminary data.</text>
</comment>
<feature type="region of interest" description="Disordered" evidence="1">
    <location>
        <begin position="179"/>
        <end position="201"/>
    </location>
</feature>
<keyword evidence="2" id="KW-1133">Transmembrane helix</keyword>
<reference evidence="3 4" key="2">
    <citation type="journal article" date="2015" name="Eukaryot. Cell">
        <title>Asexual propagation of a virulent clone complex in a human and feline outbreak of sporotrichosis.</title>
        <authorList>
            <person name="Teixeira Mde M."/>
            <person name="Rodrigues A.M."/>
            <person name="Tsui C.K."/>
            <person name="de Almeida L.G."/>
            <person name="Van Diepeningen A.D."/>
            <person name="van den Ende B.G."/>
            <person name="Fernandes G.F."/>
            <person name="Kano R."/>
            <person name="Hamelin R.C."/>
            <person name="Lopes-Bezerra L.M."/>
            <person name="Vasconcelos A.T."/>
            <person name="de Hoog S."/>
            <person name="de Camargo Z.P."/>
            <person name="Felipe M.S."/>
        </authorList>
    </citation>
    <scope>NUCLEOTIDE SEQUENCE [LARGE SCALE GENOMIC DNA]</scope>
    <source>
        <strain evidence="3 4">1099-18</strain>
    </source>
</reference>
<evidence type="ECO:0000256" key="1">
    <source>
        <dbReference type="SAM" id="MobiDB-lite"/>
    </source>
</evidence>
<feature type="transmembrane region" description="Helical" evidence="2">
    <location>
        <begin position="570"/>
        <end position="589"/>
    </location>
</feature>
<feature type="compositionally biased region" description="Basic and acidic residues" evidence="1">
    <location>
        <begin position="179"/>
        <end position="195"/>
    </location>
</feature>
<dbReference type="Proteomes" id="UP000033710">
    <property type="component" value="Unassembled WGS sequence"/>
</dbReference>
<organism evidence="3 4">
    <name type="scientific">Sporothrix schenckii 1099-18</name>
    <dbReference type="NCBI Taxonomy" id="1397361"/>
    <lineage>
        <taxon>Eukaryota</taxon>
        <taxon>Fungi</taxon>
        <taxon>Dikarya</taxon>
        <taxon>Ascomycota</taxon>
        <taxon>Pezizomycotina</taxon>
        <taxon>Sordariomycetes</taxon>
        <taxon>Sordariomycetidae</taxon>
        <taxon>Ophiostomatales</taxon>
        <taxon>Ophiostomataceae</taxon>
        <taxon>Sporothrix</taxon>
    </lineage>
</organism>
<dbReference type="AlphaFoldDB" id="A0A0F2LXE3"/>
<dbReference type="EMBL" id="AXCR01000010">
    <property type="protein sequence ID" value="KJR82133.1"/>
    <property type="molecule type" value="Genomic_DNA"/>
</dbReference>
<gene>
    <name evidence="3" type="ORF">SPSK_03119</name>
</gene>
<protein>
    <submittedName>
        <fullName evidence="3">Uncharacterized protein</fullName>
    </submittedName>
</protein>
<feature type="compositionally biased region" description="Basic residues" evidence="1">
    <location>
        <begin position="255"/>
        <end position="267"/>
    </location>
</feature>
<feature type="region of interest" description="Disordered" evidence="1">
    <location>
        <begin position="245"/>
        <end position="267"/>
    </location>
</feature>
<evidence type="ECO:0000313" key="3">
    <source>
        <dbReference type="EMBL" id="KJR82133.1"/>
    </source>
</evidence>
<dbReference type="GeneID" id="27665237"/>
<feature type="compositionally biased region" description="Pro residues" evidence="1">
    <location>
        <begin position="1"/>
        <end position="14"/>
    </location>
</feature>
<evidence type="ECO:0000313" key="4">
    <source>
        <dbReference type="Proteomes" id="UP000033710"/>
    </source>
</evidence>
<dbReference type="KEGG" id="ssck:SPSK_03119"/>
<proteinExistence type="predicted"/>
<dbReference type="VEuPathDB" id="FungiDB:SPSK_03119"/>
<sequence>MAGPPTPPLTPPPIATGVLPALPPPPPTLLSGLGGARARNRAMISCRPSMSLIMAAWWCAVDASPLRAVLLGRQQRVDEHGAALGHGVAAPVPQPVRGPRQRLPVRVRRVVGVVGAVEQLEAQHDGRRHAKRRVRPDGQRLLGQRLLVLAQNGRGRGHAGRARVPERGPALERVVEHRPVDHDDLLGGRDGERAPGQRQPGRLRCGGGRVVPQQKLGDLRHVGPHHAVARQDVLVRLGGRLARAHRPQPVQQRRDQRRRPAQHAHVRRVGGLAGRPRHHVLVVAVVRQRCDVLRRVDDVRVRVRDLEVVLDHQLQPHALARLDLDPLVPRVHLGALVWRVGNRVRNLVQAQAVGDAHRGTHQNRIQVRAVEVVRDPRRDDNRLHRVQRQVLQKVLAVQGVHHGLELPAHQRLVKVPVARHLAPVRLVVEQRPQRHAAHGKVQRQPQRVVRRARAPKLLALRHKRRPVERVVVPPQVVHVERHHLTRNARRQQHRRLRRVAVAGVRPQRHGLPADPRGVAVDRCQLRIPPVLVAAAAAVREACLAVPAPGQKLEAGQDGRMVVVELVRGRHALVLVLLLVLVLHGSWLHADDRRRRRCGHACRTGHSRRSAVAAAHFVFIRRCRAVHRRVHAHGGAVHVVGIWLGWPIVGRGRLAVLQEVDASVNVGDGIVAAGPQRDQTGPECPQEPQLVPVQRQRLADPHHLAGACFGQPNASATRRLLVTPDLALRAFYQVSWLSASPVV</sequence>
<reference evidence="3 4" key="1">
    <citation type="journal article" date="2014" name="BMC Genomics">
        <title>Comparative genomics of the major fungal agents of human and animal Sporotrichosis: Sporothrix schenckii and Sporothrix brasiliensis.</title>
        <authorList>
            <person name="Teixeira M.M."/>
            <person name="de Almeida L.G."/>
            <person name="Kubitschek-Barreira P."/>
            <person name="Alves F.L."/>
            <person name="Kioshima E.S."/>
            <person name="Abadio A.K."/>
            <person name="Fernandes L."/>
            <person name="Derengowski L.S."/>
            <person name="Ferreira K.S."/>
            <person name="Souza R.C."/>
            <person name="Ruiz J.C."/>
            <person name="de Andrade N.C."/>
            <person name="Paes H.C."/>
            <person name="Nicola A.M."/>
            <person name="Albuquerque P."/>
            <person name="Gerber A.L."/>
            <person name="Martins V.P."/>
            <person name="Peconick L.D."/>
            <person name="Neto A.V."/>
            <person name="Chaucanez C.B."/>
            <person name="Silva P.A."/>
            <person name="Cunha O.L."/>
            <person name="de Oliveira F.F."/>
            <person name="dos Santos T.C."/>
            <person name="Barros A.L."/>
            <person name="Soares M.A."/>
            <person name="de Oliveira L.M."/>
            <person name="Marini M.M."/>
            <person name="Villalobos-Duno H."/>
            <person name="Cunha M.M."/>
            <person name="de Hoog S."/>
            <person name="da Silveira J.F."/>
            <person name="Henrissat B."/>
            <person name="Nino-Vega G.A."/>
            <person name="Cisalpino P.S."/>
            <person name="Mora-Montes H.M."/>
            <person name="Almeida S.R."/>
            <person name="Stajich J.E."/>
            <person name="Lopes-Bezerra L.M."/>
            <person name="Vasconcelos A.T."/>
            <person name="Felipe M.S."/>
        </authorList>
    </citation>
    <scope>NUCLEOTIDE SEQUENCE [LARGE SCALE GENOMIC DNA]</scope>
    <source>
        <strain evidence="3 4">1099-18</strain>
    </source>
</reference>
<keyword evidence="2" id="KW-0812">Transmembrane</keyword>
<evidence type="ECO:0000256" key="2">
    <source>
        <dbReference type="SAM" id="Phobius"/>
    </source>
</evidence>
<dbReference type="RefSeq" id="XP_016584809.1">
    <property type="nucleotide sequence ID" value="XM_016729960.1"/>
</dbReference>